<dbReference type="NCBIfam" id="TIGR00938">
    <property type="entry name" value="thrB_alt"/>
    <property type="match status" value="1"/>
</dbReference>
<feature type="domain" description="Aminoglycoside phosphotransferase" evidence="10">
    <location>
        <begin position="27"/>
        <end position="253"/>
    </location>
</feature>
<evidence type="ECO:0000256" key="1">
    <source>
        <dbReference type="ARBA" id="ARBA00022605"/>
    </source>
</evidence>
<dbReference type="InterPro" id="IPR011009">
    <property type="entry name" value="Kinase-like_dom_sf"/>
</dbReference>
<dbReference type="InterPro" id="IPR002575">
    <property type="entry name" value="Aminoglycoside_PTrfase"/>
</dbReference>
<keyword evidence="12" id="KW-1185">Reference proteome</keyword>
<proteinExistence type="inferred from homology"/>
<evidence type="ECO:0000259" key="10">
    <source>
        <dbReference type="Pfam" id="PF01636"/>
    </source>
</evidence>
<evidence type="ECO:0000256" key="8">
    <source>
        <dbReference type="HAMAP-Rule" id="MF_00301"/>
    </source>
</evidence>
<dbReference type="RefSeq" id="WP_134080271.1">
    <property type="nucleotide sequence ID" value="NZ_SOQX01000001.1"/>
</dbReference>
<keyword evidence="1 8" id="KW-0028">Amino-acid biosynthesis</keyword>
<comment type="caution">
    <text evidence="11">The sequence shown here is derived from an EMBL/GenBank/DDBJ whole genome shotgun (WGS) entry which is preliminary data.</text>
</comment>
<dbReference type="NCBIfam" id="NF003558">
    <property type="entry name" value="PRK05231.1"/>
    <property type="match status" value="1"/>
</dbReference>
<evidence type="ECO:0000256" key="2">
    <source>
        <dbReference type="ARBA" id="ARBA00022679"/>
    </source>
</evidence>
<comment type="pathway">
    <text evidence="8">Amino-acid biosynthesis; L-threonine biosynthesis; L-threonine from L-aspartate: step 4/5.</text>
</comment>
<keyword evidence="6 8" id="KW-0067">ATP-binding</keyword>
<comment type="similarity">
    <text evidence="7 8">Belongs to the pseudomonas-type ThrB family.</text>
</comment>
<dbReference type="HAMAP" id="MF_00301">
    <property type="entry name" value="Homoser_kinase_2"/>
    <property type="match status" value="1"/>
</dbReference>
<dbReference type="InterPro" id="IPR005280">
    <property type="entry name" value="Homoserine_kinase_II"/>
</dbReference>
<dbReference type="GO" id="GO:0009088">
    <property type="term" value="P:threonine biosynthetic process"/>
    <property type="evidence" value="ECO:0007669"/>
    <property type="project" value="UniProtKB-UniRule"/>
</dbReference>
<keyword evidence="4 8" id="KW-0547">Nucleotide-binding</keyword>
<reference evidence="11 12" key="1">
    <citation type="submission" date="2019-03" db="EMBL/GenBank/DDBJ databases">
        <title>Genomic Encyclopedia of Type Strains, Phase IV (KMG-IV): sequencing the most valuable type-strain genomes for metagenomic binning, comparative biology and taxonomic classification.</title>
        <authorList>
            <person name="Goeker M."/>
        </authorList>
    </citation>
    <scope>NUCLEOTIDE SEQUENCE [LARGE SCALE GENOMIC DNA]</scope>
    <source>
        <strain evidence="11 12">DSM 16326</strain>
    </source>
</reference>
<dbReference type="PANTHER" id="PTHR21064:SF6">
    <property type="entry name" value="AMINOGLYCOSIDE PHOSPHOTRANSFERASE DOMAIN-CONTAINING PROTEIN"/>
    <property type="match status" value="1"/>
</dbReference>
<dbReference type="SUPFAM" id="SSF56112">
    <property type="entry name" value="Protein kinase-like (PK-like)"/>
    <property type="match status" value="1"/>
</dbReference>
<dbReference type="Proteomes" id="UP000294914">
    <property type="component" value="Unassembled WGS sequence"/>
</dbReference>
<evidence type="ECO:0000256" key="3">
    <source>
        <dbReference type="ARBA" id="ARBA00022697"/>
    </source>
</evidence>
<name>A0A4R8IRM2_9GAMM</name>
<evidence type="ECO:0000256" key="5">
    <source>
        <dbReference type="ARBA" id="ARBA00022777"/>
    </source>
</evidence>
<dbReference type="EMBL" id="SOQX01000001">
    <property type="protein sequence ID" value="TDY03681.1"/>
    <property type="molecule type" value="Genomic_DNA"/>
</dbReference>
<dbReference type="AlphaFoldDB" id="A0A4R8IRM2"/>
<comment type="catalytic activity">
    <reaction evidence="8">
        <text>L-homoserine + ATP = O-phospho-L-homoserine + ADP + H(+)</text>
        <dbReference type="Rhea" id="RHEA:13985"/>
        <dbReference type="ChEBI" id="CHEBI:15378"/>
        <dbReference type="ChEBI" id="CHEBI:30616"/>
        <dbReference type="ChEBI" id="CHEBI:57476"/>
        <dbReference type="ChEBI" id="CHEBI:57590"/>
        <dbReference type="ChEBI" id="CHEBI:456216"/>
        <dbReference type="EC" id="2.7.1.39"/>
    </reaction>
</comment>
<dbReference type="InterPro" id="IPR050249">
    <property type="entry name" value="Pseudomonas-type_ThrB"/>
</dbReference>
<dbReference type="CDD" id="cd05153">
    <property type="entry name" value="HomoserineK_II"/>
    <property type="match status" value="1"/>
</dbReference>
<dbReference type="GO" id="GO:0004413">
    <property type="term" value="F:homoserine kinase activity"/>
    <property type="evidence" value="ECO:0007669"/>
    <property type="project" value="UniProtKB-UniRule"/>
</dbReference>
<dbReference type="EC" id="2.7.1.39" evidence="8 9"/>
<gene>
    <name evidence="8" type="primary">thrB</name>
    <name evidence="11" type="ORF">EDC23_0050</name>
</gene>
<evidence type="ECO:0000256" key="7">
    <source>
        <dbReference type="ARBA" id="ARBA00038240"/>
    </source>
</evidence>
<keyword evidence="3 8" id="KW-0791">Threonine biosynthesis</keyword>
<dbReference type="Gene3D" id="3.30.200.20">
    <property type="entry name" value="Phosphorylase Kinase, domain 1"/>
    <property type="match status" value="1"/>
</dbReference>
<organism evidence="11 12">
    <name type="scientific">Thiohalophilus thiocyanatoxydans</name>
    <dbReference type="NCBI Taxonomy" id="381308"/>
    <lineage>
        <taxon>Bacteria</taxon>
        <taxon>Pseudomonadati</taxon>
        <taxon>Pseudomonadota</taxon>
        <taxon>Gammaproteobacteria</taxon>
        <taxon>Thiohalomonadales</taxon>
        <taxon>Thiohalophilaceae</taxon>
        <taxon>Thiohalophilus</taxon>
    </lineage>
</organism>
<sequence length="329" mass="37610">MSVYTKVEHDELETFLRHYSLGQLVEYRGISAGIENTNYFVTTTQGRYVLTLFEALSIDELPYFLDLMAYLAEHGVPSAHPEADDQGHYLRTLNGKPAALVVRLEGKSVDNPNQAQCAALGRALGHLHVVGQSFTGYRENQRGPHWWVETAEQVLPRLDGEDAELLDNEIAYQKQHRHDRLPRGVIHADLFRDNALFTGNKLTGIIDFYYACNDVLLYDVAVTVNDWCCDENGHFDAPRLEAFLEAYRQEREFTDAEQEAWPVMLRAAALRFWLSRLYDMHFPRAGEITHTKDPRVFRRILARRIASRDSLSLAHPAGRDDGGTRDEAY</sequence>
<dbReference type="OrthoDB" id="9777460at2"/>
<evidence type="ECO:0000313" key="12">
    <source>
        <dbReference type="Proteomes" id="UP000294914"/>
    </source>
</evidence>
<evidence type="ECO:0000256" key="9">
    <source>
        <dbReference type="NCBIfam" id="TIGR00938"/>
    </source>
</evidence>
<dbReference type="UniPathway" id="UPA00050">
    <property type="reaction ID" value="UER00064"/>
</dbReference>
<accession>A0A4R8IRM2</accession>
<keyword evidence="5 8" id="KW-0418">Kinase</keyword>
<dbReference type="Pfam" id="PF01636">
    <property type="entry name" value="APH"/>
    <property type="match status" value="1"/>
</dbReference>
<evidence type="ECO:0000313" key="11">
    <source>
        <dbReference type="EMBL" id="TDY03681.1"/>
    </source>
</evidence>
<keyword evidence="2 8" id="KW-0808">Transferase</keyword>
<dbReference type="PANTHER" id="PTHR21064">
    <property type="entry name" value="AMINOGLYCOSIDE PHOSPHOTRANSFERASE DOMAIN-CONTAINING PROTEIN-RELATED"/>
    <property type="match status" value="1"/>
</dbReference>
<dbReference type="GO" id="GO:0005524">
    <property type="term" value="F:ATP binding"/>
    <property type="evidence" value="ECO:0007669"/>
    <property type="project" value="UniProtKB-KW"/>
</dbReference>
<protein>
    <recommendedName>
        <fullName evidence="8 9">Homoserine kinase</fullName>
        <shortName evidence="8">HK</shortName>
        <shortName evidence="8">HSK</shortName>
        <ecNumber evidence="8 9">2.7.1.39</ecNumber>
    </recommendedName>
</protein>
<evidence type="ECO:0000256" key="4">
    <source>
        <dbReference type="ARBA" id="ARBA00022741"/>
    </source>
</evidence>
<evidence type="ECO:0000256" key="6">
    <source>
        <dbReference type="ARBA" id="ARBA00022840"/>
    </source>
</evidence>
<dbReference type="Gene3D" id="3.90.1200.10">
    <property type="match status" value="1"/>
</dbReference>